<keyword evidence="3" id="KW-0813">Transport</keyword>
<organism evidence="9 10">
    <name type="scientific">Amycolatopsis thailandensis</name>
    <dbReference type="NCBI Taxonomy" id="589330"/>
    <lineage>
        <taxon>Bacteria</taxon>
        <taxon>Bacillati</taxon>
        <taxon>Actinomycetota</taxon>
        <taxon>Actinomycetes</taxon>
        <taxon>Pseudonocardiales</taxon>
        <taxon>Pseudonocardiaceae</taxon>
        <taxon>Amycolatopsis</taxon>
    </lineage>
</organism>
<dbReference type="InterPro" id="IPR003593">
    <property type="entry name" value="AAA+_ATPase"/>
</dbReference>
<dbReference type="GO" id="GO:0005524">
    <property type="term" value="F:ATP binding"/>
    <property type="evidence" value="ECO:0007669"/>
    <property type="project" value="UniProtKB-KW"/>
</dbReference>
<dbReference type="SUPFAM" id="SSF52540">
    <property type="entry name" value="P-loop containing nucleoside triphosphate hydrolases"/>
    <property type="match status" value="2"/>
</dbReference>
<evidence type="ECO:0000259" key="8">
    <source>
        <dbReference type="PROSITE" id="PS50893"/>
    </source>
</evidence>
<accession>A0A229SI09</accession>
<keyword evidence="5" id="KW-0547">Nucleotide-binding</keyword>
<reference evidence="9 10" key="1">
    <citation type="submission" date="2017-07" db="EMBL/GenBank/DDBJ databases">
        <title>Amycolatopsis thailandensis Genome sequencing and assembly.</title>
        <authorList>
            <person name="Kaur N."/>
            <person name="Mayilraj S."/>
        </authorList>
    </citation>
    <scope>NUCLEOTIDE SEQUENCE [LARGE SCALE GENOMIC DNA]</scope>
    <source>
        <strain evidence="9 10">JCM 16380</strain>
    </source>
</reference>
<comment type="caution">
    <text evidence="9">The sequence shown here is derived from an EMBL/GenBank/DDBJ whole genome shotgun (WGS) entry which is preliminary data.</text>
</comment>
<evidence type="ECO:0000256" key="3">
    <source>
        <dbReference type="ARBA" id="ARBA00022448"/>
    </source>
</evidence>
<dbReference type="GO" id="GO:0005886">
    <property type="term" value="C:plasma membrane"/>
    <property type="evidence" value="ECO:0007669"/>
    <property type="project" value="UniProtKB-SubCell"/>
</dbReference>
<feature type="domain" description="ABC transporter" evidence="8">
    <location>
        <begin position="20"/>
        <end position="265"/>
    </location>
</feature>
<dbReference type="InterPro" id="IPR017871">
    <property type="entry name" value="ABC_transporter-like_CS"/>
</dbReference>
<dbReference type="PROSITE" id="PS00211">
    <property type="entry name" value="ABC_TRANSPORTER_1"/>
    <property type="match status" value="2"/>
</dbReference>
<evidence type="ECO:0000313" key="9">
    <source>
        <dbReference type="EMBL" id="OXM58495.1"/>
    </source>
</evidence>
<dbReference type="PANTHER" id="PTHR43297:SF2">
    <property type="entry name" value="DIPEPTIDE TRANSPORT ATP-BINDING PROTEIN DPPD"/>
    <property type="match status" value="1"/>
</dbReference>
<evidence type="ECO:0000313" key="10">
    <source>
        <dbReference type="Proteomes" id="UP000215223"/>
    </source>
</evidence>
<keyword evidence="4" id="KW-1003">Cell membrane</keyword>
<comment type="subcellular location">
    <subcellularLocation>
        <location evidence="1">Cell membrane</location>
        <topology evidence="1">Peripheral membrane protein</topology>
    </subcellularLocation>
</comment>
<dbReference type="AlphaFoldDB" id="A0A229SI09"/>
<feature type="domain" description="ABC transporter" evidence="8">
    <location>
        <begin position="315"/>
        <end position="560"/>
    </location>
</feature>
<protein>
    <submittedName>
        <fullName evidence="9">Glutathione ABC transporter ATP-binding protein</fullName>
    </submittedName>
</protein>
<dbReference type="RefSeq" id="WP_093932256.1">
    <property type="nucleotide sequence ID" value="NZ_JBHUSO010000082.1"/>
</dbReference>
<dbReference type="PROSITE" id="PS50893">
    <property type="entry name" value="ABC_TRANSPORTER_2"/>
    <property type="match status" value="2"/>
</dbReference>
<dbReference type="CDD" id="cd03257">
    <property type="entry name" value="ABC_NikE_OppD_transporters"/>
    <property type="match status" value="2"/>
</dbReference>
<dbReference type="GO" id="GO:0015833">
    <property type="term" value="P:peptide transport"/>
    <property type="evidence" value="ECO:0007669"/>
    <property type="project" value="InterPro"/>
</dbReference>
<dbReference type="FunFam" id="3.40.50.300:FF:000016">
    <property type="entry name" value="Oligopeptide ABC transporter ATP-binding component"/>
    <property type="match status" value="2"/>
</dbReference>
<name>A0A229SI09_9PSEU</name>
<dbReference type="GO" id="GO:0016887">
    <property type="term" value="F:ATP hydrolysis activity"/>
    <property type="evidence" value="ECO:0007669"/>
    <property type="project" value="InterPro"/>
</dbReference>
<dbReference type="NCBIfam" id="NF008453">
    <property type="entry name" value="PRK11308.1"/>
    <property type="match status" value="2"/>
</dbReference>
<dbReference type="InterPro" id="IPR003439">
    <property type="entry name" value="ABC_transporter-like_ATP-bd"/>
</dbReference>
<evidence type="ECO:0000256" key="2">
    <source>
        <dbReference type="ARBA" id="ARBA00005417"/>
    </source>
</evidence>
<dbReference type="SMART" id="SM00382">
    <property type="entry name" value="AAA"/>
    <property type="match status" value="2"/>
</dbReference>
<evidence type="ECO:0000256" key="7">
    <source>
        <dbReference type="ARBA" id="ARBA00023136"/>
    </source>
</evidence>
<dbReference type="Gene3D" id="3.40.50.300">
    <property type="entry name" value="P-loop containing nucleotide triphosphate hydrolases"/>
    <property type="match status" value="2"/>
</dbReference>
<dbReference type="InterPro" id="IPR013563">
    <property type="entry name" value="Oligopep_ABC_C"/>
</dbReference>
<evidence type="ECO:0000256" key="6">
    <source>
        <dbReference type="ARBA" id="ARBA00022840"/>
    </source>
</evidence>
<dbReference type="OrthoDB" id="3169708at2"/>
<dbReference type="Proteomes" id="UP000215223">
    <property type="component" value="Unassembled WGS sequence"/>
</dbReference>
<dbReference type="PANTHER" id="PTHR43297">
    <property type="entry name" value="OLIGOPEPTIDE TRANSPORT ATP-BINDING PROTEIN APPD"/>
    <property type="match status" value="1"/>
</dbReference>
<keyword evidence="6 9" id="KW-0067">ATP-binding</keyword>
<sequence>MTGASPSGGQAEPDGEAALLALSDVSVSFGQTRAARSVSWSVSAGEVVAVVGESGSGKSVTALSLLGLLSPDAEVSGQALLSGRDLYTLTPDELRAVRGNEIGMVFQEPMSALNPVFPIGDQLIEAIRTHQDLTPKAARRRAIELLGLVGLPAPEQRFGSYPHELSGGQLQRIVIAMAVANEPKLLIADEPTTALDVTVQAEILELLRDLRDRLGTAILLITHDMGVVADIADRVVVMYDGGVVEQDAVEAVFTSPREDYTRRLLGSVVSLGAAATEGVERVLVAEPVVSARHHAATDHPATRSVPDAPAEAPLLVVEDLSVTYRGRFRAMAVRAADGVSLHVEPGEILGLVGESGSGKSTVAGAVTGLIPPTSGSVRIGGTDIARTKGKTAKALRRRIGVVFQDPLSSLNPRITVGESVATPIRLHRTHRGTEVDERVAGLFESVRLSPDLRGRYPHQLSGGQRQRVCVARALALDPDLLVADEPTSALDVTIQARILDLLRTLQDELGFACLFISHDLAVVERLADRVAVMHRGHVVEQGPTKEVLTDPVHPYTRRLLSAAPVADPAAQRRRREAWRRLRAGDPLPPGRSSLHA</sequence>
<dbReference type="InterPro" id="IPR050388">
    <property type="entry name" value="ABC_Ni/Peptide_Import"/>
</dbReference>
<keyword evidence="7" id="KW-0472">Membrane</keyword>
<evidence type="ECO:0000256" key="4">
    <source>
        <dbReference type="ARBA" id="ARBA00022475"/>
    </source>
</evidence>
<evidence type="ECO:0000256" key="5">
    <source>
        <dbReference type="ARBA" id="ARBA00022741"/>
    </source>
</evidence>
<dbReference type="Pfam" id="PF00005">
    <property type="entry name" value="ABC_tran"/>
    <property type="match status" value="2"/>
</dbReference>
<comment type="similarity">
    <text evidence="2">Belongs to the ABC transporter superfamily.</text>
</comment>
<keyword evidence="10" id="KW-1185">Reference proteome</keyword>
<dbReference type="InterPro" id="IPR027417">
    <property type="entry name" value="P-loop_NTPase"/>
</dbReference>
<dbReference type="Pfam" id="PF08352">
    <property type="entry name" value="oligo_HPY"/>
    <property type="match status" value="2"/>
</dbReference>
<gene>
    <name evidence="9" type="ORF">CFP71_02835</name>
</gene>
<dbReference type="EMBL" id="NMQT01000011">
    <property type="protein sequence ID" value="OXM58495.1"/>
    <property type="molecule type" value="Genomic_DNA"/>
</dbReference>
<evidence type="ECO:0000256" key="1">
    <source>
        <dbReference type="ARBA" id="ARBA00004202"/>
    </source>
</evidence>
<dbReference type="NCBIfam" id="NF007739">
    <property type="entry name" value="PRK10419.1"/>
    <property type="match status" value="2"/>
</dbReference>
<proteinExistence type="inferred from homology"/>